<reference evidence="1" key="3">
    <citation type="submission" date="2025-09" db="UniProtKB">
        <authorList>
            <consortium name="Ensembl"/>
        </authorList>
    </citation>
    <scope>IDENTIFICATION</scope>
</reference>
<accession>A0A452I878</accession>
<keyword evidence="2" id="KW-1185">Reference proteome</keyword>
<dbReference type="Gene3D" id="3.10.20.370">
    <property type="match status" value="1"/>
</dbReference>
<evidence type="ECO:0008006" key="3">
    <source>
        <dbReference type="Google" id="ProtNLM"/>
    </source>
</evidence>
<dbReference type="Ensembl" id="ENSGAGT00000027163.1">
    <property type="protein sequence ID" value="ENSGAGP00000023847.1"/>
    <property type="gene ID" value="ENSGAGG00000017454.1"/>
</dbReference>
<evidence type="ECO:0000313" key="2">
    <source>
        <dbReference type="Proteomes" id="UP000291020"/>
    </source>
</evidence>
<protein>
    <recommendedName>
        <fullName evidence="3">Reverse transcriptase RNase H-like domain-containing protein</fullName>
    </recommendedName>
</protein>
<organism evidence="1 2">
    <name type="scientific">Gopherus agassizii</name>
    <name type="common">Agassiz's desert tortoise</name>
    <dbReference type="NCBI Taxonomy" id="38772"/>
    <lineage>
        <taxon>Eukaryota</taxon>
        <taxon>Metazoa</taxon>
        <taxon>Chordata</taxon>
        <taxon>Craniata</taxon>
        <taxon>Vertebrata</taxon>
        <taxon>Euteleostomi</taxon>
        <taxon>Archelosauria</taxon>
        <taxon>Testudinata</taxon>
        <taxon>Testudines</taxon>
        <taxon>Cryptodira</taxon>
        <taxon>Durocryptodira</taxon>
        <taxon>Testudinoidea</taxon>
        <taxon>Testudinidae</taxon>
        <taxon>Gopherus</taxon>
    </lineage>
</organism>
<name>A0A452I878_9SAUR</name>
<proteinExistence type="predicted"/>
<dbReference type="AlphaFoldDB" id="A0A452I878"/>
<evidence type="ECO:0000313" key="1">
    <source>
        <dbReference type="Ensembl" id="ENSGAGP00000023847.1"/>
    </source>
</evidence>
<dbReference type="STRING" id="38772.ENSGAGP00000023847"/>
<reference evidence="2" key="1">
    <citation type="journal article" date="2017" name="PLoS ONE">
        <title>The Agassiz's desert tortoise genome provides a resource for the conservation of a threatened species.</title>
        <authorList>
            <person name="Tollis M."/>
            <person name="DeNardo D.F."/>
            <person name="Cornelius J.A."/>
            <person name="Dolby G.A."/>
            <person name="Edwards T."/>
            <person name="Henen B.T."/>
            <person name="Karl A.E."/>
            <person name="Murphy R.W."/>
            <person name="Kusumi K."/>
        </authorList>
    </citation>
    <scope>NUCLEOTIDE SEQUENCE [LARGE SCALE GENOMIC DNA]</scope>
</reference>
<dbReference type="SUPFAM" id="SSF56672">
    <property type="entry name" value="DNA/RNA polymerases"/>
    <property type="match status" value="1"/>
</dbReference>
<reference evidence="1" key="2">
    <citation type="submission" date="2025-08" db="UniProtKB">
        <authorList>
            <consortium name="Ensembl"/>
        </authorList>
    </citation>
    <scope>IDENTIFICATION</scope>
</reference>
<dbReference type="Proteomes" id="UP000291020">
    <property type="component" value="Unassembled WGS sequence"/>
</dbReference>
<dbReference type="PANTHER" id="PTHR33064:SF37">
    <property type="entry name" value="RIBONUCLEASE H"/>
    <property type="match status" value="1"/>
</dbReference>
<dbReference type="InterPro" id="IPR043502">
    <property type="entry name" value="DNA/RNA_pol_sf"/>
</dbReference>
<dbReference type="PANTHER" id="PTHR33064">
    <property type="entry name" value="POL PROTEIN"/>
    <property type="match status" value="1"/>
</dbReference>
<sequence length="120" mass="13131">MIEFCRPWIISAGEWLKPLHALTKEEAEEPLSLKESLIRAPVLGLPNYSKPFDLYVHEVKGVASGVLTQSFGNLDPVAKGHPGCLRNVASAVLLVEKAQEIVLGRPLTVLITNSKLIMFA</sequence>
<dbReference type="InterPro" id="IPR051320">
    <property type="entry name" value="Viral_Replic_Matur_Polypro"/>
</dbReference>